<sequence length="452" mass="49149">MSHLDPFDVAVVGGGPGGSTTAYYLCKCSNLKVALFDQARFPRQKVCGEGVAYASQQILGEMGLLEKLQPNIHYCSAGGLSSPSGISYVETSTRGPAEVRIAMVHRTILDTAILRRAEQEGCRVFEGHHTTKVEYDTTSALWVLRFCVTPGEEGNALEDSSRERTYHARALVAADGASSNICRTLGLVTSPPQAWSSQSYIRAGTHRFQHDMFFFYRPSISPGYVSLFTMANGDVNMCVYAVPGTGLKAPDVVALHERLLREDPLIRGALGPEAQSSPIKAGPLRCGGNRRSYARALLAVGDAAGFVDPLTGEGIHWAMVSGQLAARTLAEGFAKGDLSARQMGRYQTGWRRAFGRGFFWSSVFAKAIRWCPILLDAVVARVRADSGASGAISPFAREWALCFAGTHSKVRLLHPRSNTSGIISWLVGQQKKQFFGAGQWQLARFWMSGDRC</sequence>
<dbReference type="SUPFAM" id="SSF51905">
    <property type="entry name" value="FAD/NAD(P)-binding domain"/>
    <property type="match status" value="1"/>
</dbReference>
<comment type="caution">
    <text evidence="2">The sequence shown here is derived from an EMBL/GenBank/DDBJ whole genome shotgun (WGS) entry which is preliminary data.</text>
</comment>
<evidence type="ECO:0000313" key="2">
    <source>
        <dbReference type="EMBL" id="KAJ4456702.1"/>
    </source>
</evidence>
<dbReference type="InterPro" id="IPR002938">
    <property type="entry name" value="FAD-bd"/>
</dbReference>
<reference evidence="2" key="1">
    <citation type="journal article" date="2022" name="bioRxiv">
        <title>Genomics of Preaxostyla Flagellates Illuminates Evolutionary Transitions and the Path Towards Mitochondrial Loss.</title>
        <authorList>
            <person name="Novak L.V.F."/>
            <person name="Treitli S.C."/>
            <person name="Pyrih J."/>
            <person name="Halakuc P."/>
            <person name="Pipaliya S.V."/>
            <person name="Vacek V."/>
            <person name="Brzon O."/>
            <person name="Soukal P."/>
            <person name="Eme L."/>
            <person name="Dacks J.B."/>
            <person name="Karnkowska A."/>
            <person name="Elias M."/>
            <person name="Hampl V."/>
        </authorList>
    </citation>
    <scope>NUCLEOTIDE SEQUENCE</scope>
    <source>
        <strain evidence="2">RCP-MX</strain>
    </source>
</reference>
<name>A0ABQ8UBP1_9EUKA</name>
<keyword evidence="2" id="KW-0675">Receptor</keyword>
<proteinExistence type="predicted"/>
<protein>
    <submittedName>
        <fullName evidence="2">Conditioned medium factor receptor 1</fullName>
    </submittedName>
</protein>
<dbReference type="EMBL" id="JAPMOS010000063">
    <property type="protein sequence ID" value="KAJ4456702.1"/>
    <property type="molecule type" value="Genomic_DNA"/>
</dbReference>
<dbReference type="PANTHER" id="PTHR42685">
    <property type="entry name" value="GERANYLGERANYL DIPHOSPHATE REDUCTASE"/>
    <property type="match status" value="1"/>
</dbReference>
<accession>A0ABQ8UBP1</accession>
<dbReference type="InterPro" id="IPR036188">
    <property type="entry name" value="FAD/NAD-bd_sf"/>
</dbReference>
<feature type="domain" description="FAD-binding" evidence="1">
    <location>
        <begin position="8"/>
        <end position="331"/>
    </location>
</feature>
<dbReference type="Gene3D" id="3.50.50.60">
    <property type="entry name" value="FAD/NAD(P)-binding domain"/>
    <property type="match status" value="1"/>
</dbReference>
<dbReference type="PANTHER" id="PTHR42685:SF22">
    <property type="entry name" value="CONDITIONED MEDIUM FACTOR RECEPTOR 1"/>
    <property type="match status" value="1"/>
</dbReference>
<dbReference type="PRINTS" id="PR00420">
    <property type="entry name" value="RNGMNOXGNASE"/>
</dbReference>
<dbReference type="InterPro" id="IPR050407">
    <property type="entry name" value="Geranylgeranyl_reductase"/>
</dbReference>
<dbReference type="Proteomes" id="UP001141327">
    <property type="component" value="Unassembled WGS sequence"/>
</dbReference>
<gene>
    <name evidence="2" type="ORF">PAPYR_8008</name>
</gene>
<dbReference type="Pfam" id="PF01494">
    <property type="entry name" value="FAD_binding_3"/>
    <property type="match status" value="1"/>
</dbReference>
<evidence type="ECO:0000259" key="1">
    <source>
        <dbReference type="Pfam" id="PF01494"/>
    </source>
</evidence>
<organism evidence="2 3">
    <name type="scientific">Paratrimastix pyriformis</name>
    <dbReference type="NCBI Taxonomy" id="342808"/>
    <lineage>
        <taxon>Eukaryota</taxon>
        <taxon>Metamonada</taxon>
        <taxon>Preaxostyla</taxon>
        <taxon>Paratrimastigidae</taxon>
        <taxon>Paratrimastix</taxon>
    </lineage>
</organism>
<evidence type="ECO:0000313" key="3">
    <source>
        <dbReference type="Proteomes" id="UP001141327"/>
    </source>
</evidence>
<keyword evidence="3" id="KW-1185">Reference proteome</keyword>